<keyword evidence="3 8" id="KW-0349">Heme</keyword>
<dbReference type="PANTHER" id="PTHR47955">
    <property type="entry name" value="CYTOCHROME P450 FAMILY 71 PROTEIN"/>
    <property type="match status" value="1"/>
</dbReference>
<dbReference type="InterPro" id="IPR017972">
    <property type="entry name" value="Cyt_P450_CS"/>
</dbReference>
<evidence type="ECO:0000313" key="11">
    <source>
        <dbReference type="Proteomes" id="UP000694886"/>
    </source>
</evidence>
<keyword evidence="6 8" id="KW-0408">Iron</keyword>
<evidence type="ECO:0000256" key="9">
    <source>
        <dbReference type="RuleBase" id="RU000461"/>
    </source>
</evidence>
<feature type="chain" id="PRO_5044219811" evidence="10">
    <location>
        <begin position="22"/>
        <end position="502"/>
    </location>
</feature>
<evidence type="ECO:0000256" key="4">
    <source>
        <dbReference type="ARBA" id="ARBA00022723"/>
    </source>
</evidence>
<keyword evidence="5 9" id="KW-0560">Oxidoreductase</keyword>
<keyword evidence="10" id="KW-0732">Signal</keyword>
<dbReference type="Pfam" id="PF00067">
    <property type="entry name" value="p450"/>
    <property type="match status" value="1"/>
</dbReference>
<keyword evidence="7 9" id="KW-0503">Monooxygenase</keyword>
<dbReference type="PRINTS" id="PR00385">
    <property type="entry name" value="P450"/>
</dbReference>
<evidence type="ECO:0000256" key="8">
    <source>
        <dbReference type="PIRSR" id="PIRSR602401-1"/>
    </source>
</evidence>
<dbReference type="SUPFAM" id="SSF48264">
    <property type="entry name" value="Cytochrome P450"/>
    <property type="match status" value="1"/>
</dbReference>
<comment type="similarity">
    <text evidence="2 9">Belongs to the cytochrome P450 family.</text>
</comment>
<dbReference type="FunFam" id="1.10.630.10:FF:000043">
    <property type="entry name" value="Cytochrome P450 99A2"/>
    <property type="match status" value="1"/>
</dbReference>
<evidence type="ECO:0000256" key="7">
    <source>
        <dbReference type="ARBA" id="ARBA00023033"/>
    </source>
</evidence>
<dbReference type="PRINTS" id="PR00463">
    <property type="entry name" value="EP450I"/>
</dbReference>
<dbReference type="GO" id="GO:0020037">
    <property type="term" value="F:heme binding"/>
    <property type="evidence" value="ECO:0007669"/>
    <property type="project" value="InterPro"/>
</dbReference>
<dbReference type="CDD" id="cd11072">
    <property type="entry name" value="CYP71-like"/>
    <property type="match status" value="1"/>
</dbReference>
<feature type="binding site" description="axial binding residue" evidence="8">
    <location>
        <position position="443"/>
    </location>
    <ligand>
        <name>heme</name>
        <dbReference type="ChEBI" id="CHEBI:30413"/>
    </ligand>
    <ligandPart>
        <name>Fe</name>
        <dbReference type="ChEBI" id="CHEBI:18248"/>
    </ligandPart>
</feature>
<dbReference type="PANTHER" id="PTHR47955:SF8">
    <property type="entry name" value="CYTOCHROME P450 71D11-LIKE"/>
    <property type="match status" value="1"/>
</dbReference>
<dbReference type="InterPro" id="IPR036396">
    <property type="entry name" value="Cyt_P450_sf"/>
</dbReference>
<dbReference type="InterPro" id="IPR002401">
    <property type="entry name" value="Cyt_P450_E_grp-I"/>
</dbReference>
<dbReference type="Proteomes" id="UP000694886">
    <property type="component" value="Chromosome 7"/>
</dbReference>
<evidence type="ECO:0000256" key="2">
    <source>
        <dbReference type="ARBA" id="ARBA00010617"/>
    </source>
</evidence>
<comment type="cofactor">
    <cofactor evidence="1 8">
        <name>heme</name>
        <dbReference type="ChEBI" id="CHEBI:30413"/>
    </cofactor>
</comment>
<accession>A0AB32WN27</accession>
<evidence type="ECO:0000313" key="12">
    <source>
        <dbReference type="RefSeq" id="XP_017979590.1"/>
    </source>
</evidence>
<evidence type="ECO:0000256" key="10">
    <source>
        <dbReference type="SAM" id="SignalP"/>
    </source>
</evidence>
<evidence type="ECO:0000256" key="3">
    <source>
        <dbReference type="ARBA" id="ARBA00022617"/>
    </source>
</evidence>
<evidence type="ECO:0000256" key="1">
    <source>
        <dbReference type="ARBA" id="ARBA00001971"/>
    </source>
</evidence>
<evidence type="ECO:0000256" key="5">
    <source>
        <dbReference type="ARBA" id="ARBA00023002"/>
    </source>
</evidence>
<dbReference type="PROSITE" id="PS00086">
    <property type="entry name" value="CYTOCHROME_P450"/>
    <property type="match status" value="1"/>
</dbReference>
<protein>
    <submittedName>
        <fullName evidence="12">Premnaspirodiene oxygenase</fullName>
    </submittedName>
</protein>
<evidence type="ECO:0000256" key="6">
    <source>
        <dbReference type="ARBA" id="ARBA00023004"/>
    </source>
</evidence>
<dbReference type="Gramene" id="Tc07v2_t014400.1">
    <property type="protein sequence ID" value="Tc07v2_p014400.1"/>
    <property type="gene ID" value="Tc07v2_g014400"/>
</dbReference>
<reference evidence="12" key="2">
    <citation type="submission" date="2025-08" db="UniProtKB">
        <authorList>
            <consortium name="RefSeq"/>
        </authorList>
    </citation>
    <scope>IDENTIFICATION</scope>
</reference>
<dbReference type="Gene3D" id="1.10.630.10">
    <property type="entry name" value="Cytochrome P450"/>
    <property type="match status" value="1"/>
</dbReference>
<gene>
    <name evidence="12" type="primary">LOC18594724</name>
</gene>
<dbReference type="AlphaFoldDB" id="A0AB32WN27"/>
<proteinExistence type="inferred from homology"/>
<sequence>MENQLPFLLFLLTLLFVTFRALRTWTNTKSSSLPSTLPPGPPKLPLIGNLHLLIGTQPHRCLARLAQKYGPVMLLQLGEVSTVVISSPEAAKQVMKTHDSVFSERPYLYAAQFITYNFRDIAFARGDYMRQIRKICVLELLSKKRVQSFRPIREEEISNLVRTISSKAGSPINLKNFLYSSALSILSRTAFGGKCKHQDAFKKHIPDIIALFGGLSIVDVYPSVKLLHLINAMRPKIKKLHNKVDEILESVIQEHRATKLSTRTGESEADDLVQVLLDIQDHGDLEVPLSTSSIKAIILDMFLGGGETSSTVVEWAMSELLRNPEVLKRAQAEVRHVFAGRRDVDELGIHELKYLRLVIKETLRLHPTGPLLLPRECQVNCEVNGCVIPAKFRVIVNVWAIGQDQNYWAEAEKFYPERFCDSSINYKGTDFEFIPFGAGRRMCPGMSYGIASVELLLANLLYHFDWKLPNGKKPEDLDMTELFGATLQRKEDLCLVPIPHHL</sequence>
<dbReference type="GO" id="GO:0005506">
    <property type="term" value="F:iron ion binding"/>
    <property type="evidence" value="ECO:0007669"/>
    <property type="project" value="InterPro"/>
</dbReference>
<keyword evidence="4 8" id="KW-0479">Metal-binding</keyword>
<dbReference type="InterPro" id="IPR001128">
    <property type="entry name" value="Cyt_P450"/>
</dbReference>
<dbReference type="GO" id="GO:0004497">
    <property type="term" value="F:monooxygenase activity"/>
    <property type="evidence" value="ECO:0007669"/>
    <property type="project" value="UniProtKB-KW"/>
</dbReference>
<reference evidence="11" key="1">
    <citation type="journal article" date="1997" name="Nucleic Acids Res.">
        <title>tRNAscan-SE: a program for improved detection of transfer RNA genes in genomic sequence.</title>
        <authorList>
            <person name="Lowe T.M."/>
            <person name="Eddy S.R."/>
        </authorList>
    </citation>
    <scope>NUCLEOTIDE SEQUENCE [LARGE SCALE GENOMIC DNA]</scope>
    <source>
        <strain evidence="11">r\B97-61/B2</strain>
    </source>
</reference>
<dbReference type="GeneID" id="18594724"/>
<dbReference type="GO" id="GO:0016705">
    <property type="term" value="F:oxidoreductase activity, acting on paired donors, with incorporation or reduction of molecular oxygen"/>
    <property type="evidence" value="ECO:0007669"/>
    <property type="project" value="InterPro"/>
</dbReference>
<organism evidence="11 12">
    <name type="scientific">Theobroma cacao</name>
    <name type="common">Cacao</name>
    <name type="synonym">Cocoa</name>
    <dbReference type="NCBI Taxonomy" id="3641"/>
    <lineage>
        <taxon>Eukaryota</taxon>
        <taxon>Viridiplantae</taxon>
        <taxon>Streptophyta</taxon>
        <taxon>Embryophyta</taxon>
        <taxon>Tracheophyta</taxon>
        <taxon>Spermatophyta</taxon>
        <taxon>Magnoliopsida</taxon>
        <taxon>eudicotyledons</taxon>
        <taxon>Gunneridae</taxon>
        <taxon>Pentapetalae</taxon>
        <taxon>rosids</taxon>
        <taxon>malvids</taxon>
        <taxon>Malvales</taxon>
        <taxon>Malvaceae</taxon>
        <taxon>Byttnerioideae</taxon>
        <taxon>Theobroma</taxon>
    </lineage>
</organism>
<dbReference type="KEGG" id="tcc:18594724"/>
<name>A0AB32WN27_THECC</name>
<feature type="signal peptide" evidence="10">
    <location>
        <begin position="1"/>
        <end position="21"/>
    </location>
</feature>
<dbReference type="RefSeq" id="XP_017979590.1">
    <property type="nucleotide sequence ID" value="XM_018124101.1"/>
</dbReference>